<dbReference type="RefSeq" id="WP_004841899.1">
    <property type="nucleotide sequence ID" value="NZ_CAXSNP010000009.1"/>
</dbReference>
<reference evidence="9" key="1">
    <citation type="journal article" date="2020" name="Cell Host Microbe">
        <title>Functional and Genomic Variation between Human-Derived Isolates of Lachnospiraceae Reveals Inter- and Intra-Species Diversity.</title>
        <authorList>
            <person name="Sorbara M.T."/>
            <person name="Littmann E.R."/>
            <person name="Fontana E."/>
            <person name="Moody T.U."/>
            <person name="Kohout C.E."/>
            <person name="Gjonbalaj M."/>
            <person name="Eaton V."/>
            <person name="Seok R."/>
            <person name="Leiner I.M."/>
            <person name="Pamer E.G."/>
        </authorList>
    </citation>
    <scope>NUCLEOTIDE SEQUENCE</scope>
    <source>
        <strain evidence="9">MSK.11.9</strain>
    </source>
</reference>
<evidence type="ECO:0000259" key="7">
    <source>
        <dbReference type="Pfam" id="PF03553"/>
    </source>
</evidence>
<comment type="caution">
    <text evidence="9">The sequence shown here is derived from an EMBL/GenBank/DDBJ whole genome shotgun (WGS) entry which is preliminary data.</text>
</comment>
<feature type="transmembrane region" description="Helical" evidence="6">
    <location>
        <begin position="291"/>
        <end position="312"/>
    </location>
</feature>
<dbReference type="Proteomes" id="UP001296581">
    <property type="component" value="Unassembled WGS sequence"/>
</dbReference>
<feature type="transmembrane region" description="Helical" evidence="6">
    <location>
        <begin position="249"/>
        <end position="271"/>
    </location>
</feature>
<feature type="transmembrane region" description="Helical" evidence="6">
    <location>
        <begin position="458"/>
        <end position="475"/>
    </location>
</feature>
<dbReference type="EMBL" id="JAPZEG010000005">
    <property type="protein sequence ID" value="MDE1202916.1"/>
    <property type="molecule type" value="Genomic_DNA"/>
</dbReference>
<organism evidence="9 10">
    <name type="scientific">Mediterraneibacter gnavus</name>
    <name type="common">Ruminococcus gnavus</name>
    <dbReference type="NCBI Taxonomy" id="33038"/>
    <lineage>
        <taxon>Bacteria</taxon>
        <taxon>Bacillati</taxon>
        <taxon>Bacillota</taxon>
        <taxon>Clostridia</taxon>
        <taxon>Lachnospirales</taxon>
        <taxon>Lachnospiraceae</taxon>
        <taxon>Mediterraneibacter</taxon>
    </lineage>
</organism>
<dbReference type="GeneID" id="57433338"/>
<dbReference type="AlphaFoldDB" id="A0A2N5NT94"/>
<evidence type="ECO:0000256" key="4">
    <source>
        <dbReference type="ARBA" id="ARBA00022989"/>
    </source>
</evidence>
<feature type="transmembrane region" description="Helical" evidence="6">
    <location>
        <begin position="68"/>
        <end position="88"/>
    </location>
</feature>
<keyword evidence="3 6" id="KW-0812">Transmembrane</keyword>
<feature type="transmembrane region" description="Helical" evidence="6">
    <location>
        <begin position="374"/>
        <end position="400"/>
    </location>
</feature>
<feature type="transmembrane region" description="Helical" evidence="6">
    <location>
        <begin position="108"/>
        <end position="126"/>
    </location>
</feature>
<reference evidence="8" key="3">
    <citation type="submission" date="2022-12" db="EMBL/GenBank/DDBJ databases">
        <title>Genome of R. gnavus strain RSHDN_120.</title>
        <authorList>
            <person name="Abdugheni R."/>
        </authorList>
    </citation>
    <scope>NUCLEOTIDE SEQUENCE</scope>
    <source>
        <strain evidence="8">RSHDN_120</strain>
    </source>
</reference>
<name>A0A2N5NT94_MEDGN</name>
<reference evidence="9" key="2">
    <citation type="submission" date="2020-02" db="EMBL/GenBank/DDBJ databases">
        <authorList>
            <person name="Littmann E."/>
            <person name="Sorbara M."/>
        </authorList>
    </citation>
    <scope>NUCLEOTIDE SEQUENCE</scope>
    <source>
        <strain evidence="9">MSK.11.9</strain>
    </source>
</reference>
<dbReference type="GO" id="GO:0005886">
    <property type="term" value="C:plasma membrane"/>
    <property type="evidence" value="ECO:0007669"/>
    <property type="project" value="UniProtKB-SubCell"/>
</dbReference>
<evidence type="ECO:0000256" key="3">
    <source>
        <dbReference type="ARBA" id="ARBA00022692"/>
    </source>
</evidence>
<evidence type="ECO:0000256" key="6">
    <source>
        <dbReference type="SAM" id="Phobius"/>
    </source>
</evidence>
<evidence type="ECO:0000313" key="9">
    <source>
        <dbReference type="EMBL" id="NSI66568.1"/>
    </source>
</evidence>
<evidence type="ECO:0000256" key="1">
    <source>
        <dbReference type="ARBA" id="ARBA00004651"/>
    </source>
</evidence>
<dbReference type="Proteomes" id="UP001149331">
    <property type="component" value="Unassembled WGS sequence"/>
</dbReference>
<evidence type="ECO:0000256" key="2">
    <source>
        <dbReference type="ARBA" id="ARBA00022475"/>
    </source>
</evidence>
<dbReference type="Pfam" id="PF03553">
    <property type="entry name" value="Na_H_antiporter"/>
    <property type="match status" value="1"/>
</dbReference>
<sequence length="511" mass="54346">MDAVYVGWLSILPPVIAIILALITKEVLFSLITGILSGTLIYSFASGTNPIIGSVSTAFEVMIQKTDMNIMVFCFLLGGLVYLVNASGGAEAYGKWASKVIRTKRSSLLLTSLLGCLIFLDDYFNCLTVGTVMKPVTDRYKVSRAKLAYIIDATAAPICIIAPISSWAAAVGSYLKNTGAFDSEFKAFITAIPYNFYALLSLFMVLLVCAFSLDFGPMAKHEALAKTGVLGELEEKNADKEVSAKKGHVIDMILPILVLIIIAILGMLYNGGYWSGDPALHSITAALGNCVAAQALVWGSFAGLITALCLYVPRKIMSFKEFMDNFTKGMQQMITSGCILMLAWTIGGICRDLLSTPAFVKTFVETTGLPGAFLPALVFLLSGFLSFATGTSWGTFGILIPIIIPVAQAICPDLLVASLAATLAGSVFGDHCSPISDTTILSSAGAGVDHLVHVSTQMVYSLTVAACCLIGYLVIGLTNGNLILSLVVSALCMIILILVMHKRSAAKLKKL</sequence>
<gene>
    <name evidence="9" type="ORF">G4981_15120</name>
    <name evidence="8" type="ORF">O4N78_04885</name>
</gene>
<keyword evidence="4 6" id="KW-1133">Transmembrane helix</keyword>
<feature type="transmembrane region" description="Helical" evidence="6">
    <location>
        <begin position="27"/>
        <end position="47"/>
    </location>
</feature>
<evidence type="ECO:0000256" key="5">
    <source>
        <dbReference type="ARBA" id="ARBA00023136"/>
    </source>
</evidence>
<feature type="transmembrane region" description="Helical" evidence="6">
    <location>
        <begin position="481"/>
        <end position="500"/>
    </location>
</feature>
<keyword evidence="2" id="KW-1003">Cell membrane</keyword>
<evidence type="ECO:0000313" key="10">
    <source>
        <dbReference type="Proteomes" id="UP001296581"/>
    </source>
</evidence>
<feature type="domain" description="Na+/H+ antiporter NhaC-like C-terminal" evidence="7">
    <location>
        <begin position="185"/>
        <end position="476"/>
    </location>
</feature>
<accession>A0A2N5NT94</accession>
<proteinExistence type="predicted"/>
<dbReference type="EMBL" id="JAAIRY010000049">
    <property type="protein sequence ID" value="NSI66568.1"/>
    <property type="molecule type" value="Genomic_DNA"/>
</dbReference>
<keyword evidence="5 6" id="KW-0472">Membrane</keyword>
<feature type="transmembrane region" description="Helical" evidence="6">
    <location>
        <begin position="147"/>
        <end position="174"/>
    </location>
</feature>
<dbReference type="PANTHER" id="PTHR43478:SF1">
    <property type="entry name" value="NA+_H+ ANTIPORTER NHAC-LIKE C-TERMINAL DOMAIN-CONTAINING PROTEIN"/>
    <property type="match status" value="1"/>
</dbReference>
<feature type="transmembrane region" description="Helical" evidence="6">
    <location>
        <begin position="194"/>
        <end position="213"/>
    </location>
</feature>
<comment type="subcellular location">
    <subcellularLocation>
        <location evidence="1">Cell membrane</location>
        <topology evidence="1">Multi-pass membrane protein</topology>
    </subcellularLocation>
</comment>
<evidence type="ECO:0000313" key="8">
    <source>
        <dbReference type="EMBL" id="MDE1202916.1"/>
    </source>
</evidence>
<dbReference type="PANTHER" id="PTHR43478">
    <property type="entry name" value="NA+/H+ ANTIPORTER-RELATED"/>
    <property type="match status" value="1"/>
</dbReference>
<protein>
    <submittedName>
        <fullName evidence="9">Na+/H+ antiporter NhaC family protein</fullName>
    </submittedName>
</protein>
<dbReference type="InterPro" id="IPR018461">
    <property type="entry name" value="Na/H_Antiport_NhaC-like_C"/>
</dbReference>
<feature type="transmembrane region" description="Helical" evidence="6">
    <location>
        <begin position="333"/>
        <end position="354"/>
    </location>
</feature>